<dbReference type="AlphaFoldDB" id="A0A7W7T6A7"/>
<dbReference type="RefSeq" id="WP_184672028.1">
    <property type="nucleotide sequence ID" value="NZ_BAABAI010000009.1"/>
</dbReference>
<dbReference type="EMBL" id="JACHJS010000001">
    <property type="protein sequence ID" value="MBB4967372.1"/>
    <property type="molecule type" value="Genomic_DNA"/>
</dbReference>
<organism evidence="2 3">
    <name type="scientific">Saccharothrix violaceirubra</name>
    <dbReference type="NCBI Taxonomy" id="413306"/>
    <lineage>
        <taxon>Bacteria</taxon>
        <taxon>Bacillati</taxon>
        <taxon>Actinomycetota</taxon>
        <taxon>Actinomycetes</taxon>
        <taxon>Pseudonocardiales</taxon>
        <taxon>Pseudonocardiaceae</taxon>
        <taxon>Saccharothrix</taxon>
    </lineage>
</organism>
<dbReference type="InterPro" id="IPR023286">
    <property type="entry name" value="ABATE_dom_sf"/>
</dbReference>
<keyword evidence="3" id="KW-1185">Reference proteome</keyword>
<proteinExistence type="predicted"/>
<reference evidence="2 3" key="1">
    <citation type="submission" date="2020-08" db="EMBL/GenBank/DDBJ databases">
        <title>Sequencing the genomes of 1000 actinobacteria strains.</title>
        <authorList>
            <person name="Klenk H.-P."/>
        </authorList>
    </citation>
    <scope>NUCLEOTIDE SEQUENCE [LARGE SCALE GENOMIC DNA]</scope>
    <source>
        <strain evidence="2 3">DSM 45084</strain>
    </source>
</reference>
<dbReference type="Pfam" id="PF11706">
    <property type="entry name" value="zf-CGNR"/>
    <property type="match status" value="1"/>
</dbReference>
<dbReference type="SUPFAM" id="SSF160904">
    <property type="entry name" value="Jann2411-like"/>
    <property type="match status" value="1"/>
</dbReference>
<dbReference type="PANTHER" id="PTHR35525:SF3">
    <property type="entry name" value="BLL6575 PROTEIN"/>
    <property type="match status" value="1"/>
</dbReference>
<name>A0A7W7T6A7_9PSEU</name>
<evidence type="ECO:0000313" key="2">
    <source>
        <dbReference type="EMBL" id="MBB4967372.1"/>
    </source>
</evidence>
<dbReference type="PANTHER" id="PTHR35525">
    <property type="entry name" value="BLL6575 PROTEIN"/>
    <property type="match status" value="1"/>
</dbReference>
<dbReference type="Proteomes" id="UP000542674">
    <property type="component" value="Unassembled WGS sequence"/>
</dbReference>
<dbReference type="InterPro" id="IPR021005">
    <property type="entry name" value="Znf_CGNR"/>
</dbReference>
<dbReference type="Pfam" id="PF07336">
    <property type="entry name" value="ABATE"/>
    <property type="match status" value="1"/>
</dbReference>
<protein>
    <submittedName>
        <fullName evidence="2">Putative RNA-binding Zn ribbon-like protein</fullName>
    </submittedName>
</protein>
<sequence length="186" mass="20665">MTRQPGDRAAAPGGLTLVQSFVNSINVEFGPDEFATTEGLAHWLGRNGFPDARPDDLDRRDAVALREALRALLRENNGVEPDPEARRTFEHIARACPLVLRCDPTGAIGLAPAQNDVRGAFGTVLARVAEATVDGSWQRLKACQEHRCEWAFYDRSRNRASRWCSMAVCGTRAKMRVYRQAKRGQD</sequence>
<evidence type="ECO:0000313" key="3">
    <source>
        <dbReference type="Proteomes" id="UP000542674"/>
    </source>
</evidence>
<comment type="caution">
    <text evidence="2">The sequence shown here is derived from an EMBL/GenBank/DDBJ whole genome shotgun (WGS) entry which is preliminary data.</text>
</comment>
<gene>
    <name evidence="2" type="ORF">F4559_004731</name>
</gene>
<evidence type="ECO:0000259" key="1">
    <source>
        <dbReference type="Pfam" id="PF11706"/>
    </source>
</evidence>
<dbReference type="Gene3D" id="1.10.3300.10">
    <property type="entry name" value="Jann2411-like domain"/>
    <property type="match status" value="1"/>
</dbReference>
<dbReference type="InterPro" id="IPR010852">
    <property type="entry name" value="ABATE"/>
</dbReference>
<accession>A0A7W7T6A7</accession>
<feature type="domain" description="Zinc finger CGNR" evidence="1">
    <location>
        <begin position="139"/>
        <end position="180"/>
    </location>
</feature>